<feature type="non-terminal residue" evidence="1">
    <location>
        <position position="299"/>
    </location>
</feature>
<sequence>MILSRKRKRLLLVFLLCSSAIYIFILAPMDTGYEAADERSWVDFPVNYSHLITRFNFDVTKEIRSGDTGERNWALGNCSLESPESIRKDVVDLRVIVITYNRPQSLDRLLQSLNKAEYDNDNVKFEIWLDRSIYGQISKDTLTTARNFRVSYGRCSIIVHSTHVGIQGQWLNTWEPSAQSREMAVILEDDLTVSPFFYKYLKLVHNKYDSRRDVSGFSLQGTSLRHSDGHCCLNVATENKVFLYPTLGTTGFSPKRDSWFMFKSWLNHITSNGQRPPLIKDHVAVTWYEDLRRLGHEES</sequence>
<dbReference type="Gene3D" id="3.90.550.10">
    <property type="entry name" value="Spore Coat Polysaccharide Biosynthesis Protein SpsA, Chain A"/>
    <property type="match status" value="1"/>
</dbReference>
<evidence type="ECO:0008006" key="3">
    <source>
        <dbReference type="Google" id="ProtNLM"/>
    </source>
</evidence>
<evidence type="ECO:0000313" key="2">
    <source>
        <dbReference type="Proteomes" id="UP001164746"/>
    </source>
</evidence>
<dbReference type="EMBL" id="CP111014">
    <property type="protein sequence ID" value="WAQ99702.1"/>
    <property type="molecule type" value="Genomic_DNA"/>
</dbReference>
<dbReference type="CDD" id="cd00761">
    <property type="entry name" value="Glyco_tranf_GTA_type"/>
    <property type="match status" value="1"/>
</dbReference>
<name>A0ABY7DPT5_MYAAR</name>
<dbReference type="PANTHER" id="PTHR33604">
    <property type="entry name" value="OSJNBA0004B13.7 PROTEIN"/>
    <property type="match status" value="1"/>
</dbReference>
<gene>
    <name evidence="1" type="ORF">MAR_024075</name>
</gene>
<evidence type="ECO:0000313" key="1">
    <source>
        <dbReference type="EMBL" id="WAQ99702.1"/>
    </source>
</evidence>
<dbReference type="SUPFAM" id="SSF53448">
    <property type="entry name" value="Nucleotide-diphospho-sugar transferases"/>
    <property type="match status" value="1"/>
</dbReference>
<protein>
    <recommendedName>
        <fullName evidence="3">Glycosyltransferase 2-like domain-containing protein</fullName>
    </recommendedName>
</protein>
<organism evidence="1 2">
    <name type="scientific">Mya arenaria</name>
    <name type="common">Soft-shell clam</name>
    <dbReference type="NCBI Taxonomy" id="6604"/>
    <lineage>
        <taxon>Eukaryota</taxon>
        <taxon>Metazoa</taxon>
        <taxon>Spiralia</taxon>
        <taxon>Lophotrochozoa</taxon>
        <taxon>Mollusca</taxon>
        <taxon>Bivalvia</taxon>
        <taxon>Autobranchia</taxon>
        <taxon>Heteroconchia</taxon>
        <taxon>Euheterodonta</taxon>
        <taxon>Imparidentia</taxon>
        <taxon>Neoheterodontei</taxon>
        <taxon>Myida</taxon>
        <taxon>Myoidea</taxon>
        <taxon>Myidae</taxon>
        <taxon>Mya</taxon>
    </lineage>
</organism>
<accession>A0ABY7DPT5</accession>
<proteinExistence type="predicted"/>
<keyword evidence="2" id="KW-1185">Reference proteome</keyword>
<reference evidence="1" key="1">
    <citation type="submission" date="2022-11" db="EMBL/GenBank/DDBJ databases">
        <title>Centuries of genome instability and evolution in soft-shell clam transmissible cancer (bioRxiv).</title>
        <authorList>
            <person name="Hart S.F.M."/>
            <person name="Yonemitsu M.A."/>
            <person name="Giersch R.M."/>
            <person name="Beal B.F."/>
            <person name="Arriagada G."/>
            <person name="Davis B.W."/>
            <person name="Ostrander E.A."/>
            <person name="Goff S.P."/>
            <person name="Metzger M.J."/>
        </authorList>
    </citation>
    <scope>NUCLEOTIDE SEQUENCE</scope>
    <source>
        <strain evidence="1">MELC-2E11</strain>
        <tissue evidence="1">Siphon/mantle</tissue>
    </source>
</reference>
<dbReference type="PANTHER" id="PTHR33604:SF3">
    <property type="entry name" value="OSJNBA0004B13.7 PROTEIN"/>
    <property type="match status" value="1"/>
</dbReference>
<dbReference type="Proteomes" id="UP001164746">
    <property type="component" value="Chromosome 3"/>
</dbReference>
<dbReference type="InterPro" id="IPR029044">
    <property type="entry name" value="Nucleotide-diphossugar_trans"/>
</dbReference>